<keyword evidence="3" id="KW-1185">Reference proteome</keyword>
<dbReference type="Proteomes" id="UP001348149">
    <property type="component" value="Unassembled WGS sequence"/>
</dbReference>
<sequence>MIDSDEMGKRVARLEKLLAQKFGLGEGDLARRAAKAGRRLPRSVRNDIALVAETAQTAGNPKLALQMPDKKVARAFERAEAHLSAIDVKDRRKDQVLKTLGVLSFNLIVLFIALIVLLRWRGFI</sequence>
<name>A0ABU6HJB0_9RHOB</name>
<dbReference type="EMBL" id="JAYLLH010000023">
    <property type="protein sequence ID" value="MEC3862462.1"/>
    <property type="molecule type" value="Genomic_DNA"/>
</dbReference>
<proteinExistence type="predicted"/>
<protein>
    <submittedName>
        <fullName evidence="2">Uncharacterized protein</fullName>
    </submittedName>
</protein>
<accession>A0ABU6HJB0</accession>
<evidence type="ECO:0000313" key="3">
    <source>
        <dbReference type="Proteomes" id="UP001348149"/>
    </source>
</evidence>
<dbReference type="RefSeq" id="WP_326298266.1">
    <property type="nucleotide sequence ID" value="NZ_JAYLLH010000023.1"/>
</dbReference>
<gene>
    <name evidence="2" type="ORF">VK792_14310</name>
</gene>
<keyword evidence="1" id="KW-0472">Membrane</keyword>
<keyword evidence="1" id="KW-0812">Transmembrane</keyword>
<keyword evidence="1" id="KW-1133">Transmembrane helix</keyword>
<comment type="caution">
    <text evidence="2">The sequence shown here is derived from an EMBL/GenBank/DDBJ whole genome shotgun (WGS) entry which is preliminary data.</text>
</comment>
<organism evidence="2 3">
    <name type="scientific">Mesobacterium hydrothermale</name>
    <dbReference type="NCBI Taxonomy" id="3111907"/>
    <lineage>
        <taxon>Bacteria</taxon>
        <taxon>Pseudomonadati</taxon>
        <taxon>Pseudomonadota</taxon>
        <taxon>Alphaproteobacteria</taxon>
        <taxon>Rhodobacterales</taxon>
        <taxon>Roseobacteraceae</taxon>
        <taxon>Mesobacterium</taxon>
    </lineage>
</organism>
<evidence type="ECO:0000313" key="2">
    <source>
        <dbReference type="EMBL" id="MEC3862462.1"/>
    </source>
</evidence>
<feature type="transmembrane region" description="Helical" evidence="1">
    <location>
        <begin position="99"/>
        <end position="120"/>
    </location>
</feature>
<reference evidence="2 3" key="1">
    <citation type="submission" date="2024-01" db="EMBL/GenBank/DDBJ databases">
        <title>Mesobacterium rodlantinim sp. nov., isolated from shallow sea hydrothermal systems off Kueishantao Island.</title>
        <authorList>
            <person name="Su Z."/>
            <person name="Tang K."/>
        </authorList>
    </citation>
    <scope>NUCLEOTIDE SEQUENCE [LARGE SCALE GENOMIC DNA]</scope>
    <source>
        <strain evidence="2 3">TK19101</strain>
    </source>
</reference>
<evidence type="ECO:0000256" key="1">
    <source>
        <dbReference type="SAM" id="Phobius"/>
    </source>
</evidence>